<name>A0ABU2J8V2_9ACTN</name>
<evidence type="ECO:0000313" key="2">
    <source>
        <dbReference type="EMBL" id="MDT0261408.1"/>
    </source>
</evidence>
<feature type="domain" description="AbiEi antitoxin N-terminal" evidence="1">
    <location>
        <begin position="9"/>
        <end position="54"/>
    </location>
</feature>
<comment type="caution">
    <text evidence="2">The sequence shown here is derived from an EMBL/GenBank/DDBJ whole genome shotgun (WGS) entry which is preliminary data.</text>
</comment>
<dbReference type="Proteomes" id="UP001183176">
    <property type="component" value="Unassembled WGS sequence"/>
</dbReference>
<evidence type="ECO:0000259" key="1">
    <source>
        <dbReference type="Pfam" id="PF13338"/>
    </source>
</evidence>
<keyword evidence="3" id="KW-1185">Reference proteome</keyword>
<reference evidence="3" key="1">
    <citation type="submission" date="2023-07" db="EMBL/GenBank/DDBJ databases">
        <title>30 novel species of actinomycetes from the DSMZ collection.</title>
        <authorList>
            <person name="Nouioui I."/>
        </authorList>
    </citation>
    <scope>NUCLEOTIDE SEQUENCE [LARGE SCALE GENOMIC DNA]</scope>
    <source>
        <strain evidence="3">DSM 44399</strain>
    </source>
</reference>
<gene>
    <name evidence="2" type="ORF">RM423_08365</name>
</gene>
<organism evidence="2 3">
    <name type="scientific">Jatrophihabitans lederbergiae</name>
    <dbReference type="NCBI Taxonomy" id="3075547"/>
    <lineage>
        <taxon>Bacteria</taxon>
        <taxon>Bacillati</taxon>
        <taxon>Actinomycetota</taxon>
        <taxon>Actinomycetes</taxon>
        <taxon>Jatrophihabitantales</taxon>
        <taxon>Jatrophihabitantaceae</taxon>
        <taxon>Jatrophihabitans</taxon>
    </lineage>
</organism>
<evidence type="ECO:0000313" key="3">
    <source>
        <dbReference type="Proteomes" id="UP001183176"/>
    </source>
</evidence>
<accession>A0ABU2J8V2</accession>
<dbReference type="EMBL" id="JAVREH010000007">
    <property type="protein sequence ID" value="MDT0261408.1"/>
    <property type="molecule type" value="Genomic_DNA"/>
</dbReference>
<proteinExistence type="predicted"/>
<dbReference type="Pfam" id="PF13338">
    <property type="entry name" value="AbiEi_4"/>
    <property type="match status" value="1"/>
</dbReference>
<protein>
    <submittedName>
        <fullName evidence="2">Type IV toxin-antitoxin system AbiEi family antitoxin domain-containing protein</fullName>
    </submittedName>
</protein>
<sequence>MKSTEALRILAELTSFQWGMATSAQASMHGITRLDLSRLAEAGHLTRLAHGVYMDAGTPGDEFDDLRAAWLSTEPKRLAEERIRDLAGGVVVAGESATRLHKIGNFLASRHDFVSPTRRQSQRREIRYRQRALDPRDVALVEGMPTMTIERTLADLVEDLNDRSLVADALRDASHKRILDLDRLRNLLAPLAERNGFRKGDGVALLNRLIEIAGIDVDSLARLLARSPSYGTLAQIARQVANIG</sequence>
<dbReference type="RefSeq" id="WP_311422564.1">
    <property type="nucleotide sequence ID" value="NZ_JAVREH010000007.1"/>
</dbReference>
<dbReference type="InterPro" id="IPR025159">
    <property type="entry name" value="AbiEi_N"/>
</dbReference>